<feature type="transmembrane region" description="Helical" evidence="2">
    <location>
        <begin position="7"/>
        <end position="26"/>
    </location>
</feature>
<reference evidence="3 4" key="1">
    <citation type="submission" date="2024-04" db="EMBL/GenBank/DDBJ databases">
        <title>Human intestinal bacterial collection.</title>
        <authorList>
            <person name="Pauvert C."/>
            <person name="Hitch T.C.A."/>
            <person name="Clavel T."/>
        </authorList>
    </citation>
    <scope>NUCLEOTIDE SEQUENCE [LARGE SCALE GENOMIC DNA]</scope>
    <source>
        <strain evidence="3 4">CLA-SR-H026</strain>
    </source>
</reference>
<keyword evidence="2" id="KW-0812">Transmembrane</keyword>
<feature type="region of interest" description="Disordered" evidence="1">
    <location>
        <begin position="67"/>
        <end position="94"/>
    </location>
</feature>
<evidence type="ECO:0000256" key="2">
    <source>
        <dbReference type="SAM" id="Phobius"/>
    </source>
</evidence>
<evidence type="ECO:0000313" key="4">
    <source>
        <dbReference type="Proteomes" id="UP001481872"/>
    </source>
</evidence>
<dbReference type="RefSeq" id="WP_349053470.1">
    <property type="nucleotide sequence ID" value="NZ_JBBNPS010000003.1"/>
</dbReference>
<keyword evidence="4" id="KW-1185">Reference proteome</keyword>
<accession>A0ABV1J4G3</accession>
<dbReference type="EMBL" id="JBBNPS010000003">
    <property type="protein sequence ID" value="MEQ3353061.1"/>
    <property type="molecule type" value="Genomic_DNA"/>
</dbReference>
<keyword evidence="2" id="KW-1133">Transmembrane helix</keyword>
<comment type="caution">
    <text evidence="3">The sequence shown here is derived from an EMBL/GenBank/DDBJ whole genome shotgun (WGS) entry which is preliminary data.</text>
</comment>
<organism evidence="3 4">
    <name type="scientific">Aedoeadaptatus acetigenes</name>
    <dbReference type="NCBI Taxonomy" id="2981723"/>
    <lineage>
        <taxon>Bacteria</taxon>
        <taxon>Bacillati</taxon>
        <taxon>Bacillota</taxon>
        <taxon>Tissierellia</taxon>
        <taxon>Tissierellales</taxon>
        <taxon>Peptoniphilaceae</taxon>
        <taxon>Aedoeadaptatus</taxon>
    </lineage>
</organism>
<proteinExistence type="predicted"/>
<evidence type="ECO:0000313" key="3">
    <source>
        <dbReference type="EMBL" id="MEQ3353061.1"/>
    </source>
</evidence>
<feature type="compositionally biased region" description="Basic and acidic residues" evidence="1">
    <location>
        <begin position="67"/>
        <end position="78"/>
    </location>
</feature>
<dbReference type="Proteomes" id="UP001481872">
    <property type="component" value="Unassembled WGS sequence"/>
</dbReference>
<protein>
    <submittedName>
        <fullName evidence="3">Uncharacterized protein</fullName>
    </submittedName>
</protein>
<gene>
    <name evidence="3" type="ORF">AAA081_01920</name>
</gene>
<name>A0ABV1J4G3_9FIRM</name>
<keyword evidence="2" id="KW-0472">Membrane</keyword>
<sequence>MKKGYKKYGYVISMVFLALIARDHGILVWEDAIDFDDLYIRIVIVVIMLILLPHALDAFDVPSEAKAEKAENKDKVGDGAETADGIFSNGDKSN</sequence>
<feature type="transmembrane region" description="Helical" evidence="2">
    <location>
        <begin position="38"/>
        <end position="56"/>
    </location>
</feature>
<evidence type="ECO:0000256" key="1">
    <source>
        <dbReference type="SAM" id="MobiDB-lite"/>
    </source>
</evidence>